<dbReference type="SUPFAM" id="SSF57424">
    <property type="entry name" value="LDL receptor-like module"/>
    <property type="match status" value="1"/>
</dbReference>
<dbReference type="Proteomes" id="UP000001554">
    <property type="component" value="Chromosome 5"/>
</dbReference>
<keyword evidence="3" id="KW-0812">Transmembrane</keyword>
<evidence type="ECO:0000256" key="1">
    <source>
        <dbReference type="ARBA" id="ARBA00023157"/>
    </source>
</evidence>
<feature type="transmembrane region" description="Helical" evidence="3">
    <location>
        <begin position="604"/>
        <end position="628"/>
    </location>
</feature>
<feature type="domain" description="C-type lectin" evidence="5">
    <location>
        <begin position="185"/>
        <end position="298"/>
    </location>
</feature>
<dbReference type="Gene3D" id="4.10.400.10">
    <property type="entry name" value="Low-density Lipoprotein Receptor"/>
    <property type="match status" value="1"/>
</dbReference>
<dbReference type="RefSeq" id="XP_035678154.1">
    <property type="nucleotide sequence ID" value="XM_035822261.1"/>
</dbReference>
<protein>
    <submittedName>
        <fullName evidence="7">Macrophage mannose receptor 1-like</fullName>
    </submittedName>
</protein>
<dbReference type="InterPro" id="IPR001304">
    <property type="entry name" value="C-type_lectin-like"/>
</dbReference>
<keyword evidence="4" id="KW-0732">Signal</keyword>
<dbReference type="InterPro" id="IPR016187">
    <property type="entry name" value="CTDL_fold"/>
</dbReference>
<dbReference type="AlphaFoldDB" id="A0A9J7MTF0"/>
<dbReference type="InterPro" id="IPR016186">
    <property type="entry name" value="C-type_lectin-like/link_sf"/>
</dbReference>
<keyword evidence="1 2" id="KW-1015">Disulfide bond</keyword>
<dbReference type="SUPFAM" id="SSF56436">
    <property type="entry name" value="C-type lectin-like"/>
    <property type="match status" value="2"/>
</dbReference>
<dbReference type="InterPro" id="IPR023415">
    <property type="entry name" value="LDLR_class-A_CS"/>
</dbReference>
<reference evidence="6" key="1">
    <citation type="journal article" date="2020" name="Nat. Ecol. Evol.">
        <title>Deeply conserved synteny resolves early events in vertebrate evolution.</title>
        <authorList>
            <person name="Simakov O."/>
            <person name="Marletaz F."/>
            <person name="Yue J.X."/>
            <person name="O'Connell B."/>
            <person name="Jenkins J."/>
            <person name="Brandt A."/>
            <person name="Calef R."/>
            <person name="Tung C.H."/>
            <person name="Huang T.K."/>
            <person name="Schmutz J."/>
            <person name="Satoh N."/>
            <person name="Yu J.K."/>
            <person name="Putnam N.H."/>
            <person name="Green R.E."/>
            <person name="Rokhsar D.S."/>
        </authorList>
    </citation>
    <scope>NUCLEOTIDE SEQUENCE [LARGE SCALE GENOMIC DNA]</scope>
    <source>
        <strain evidence="6">S238N-H82</strain>
    </source>
</reference>
<keyword evidence="3" id="KW-0472">Membrane</keyword>
<dbReference type="SMART" id="SM00192">
    <property type="entry name" value="LDLa"/>
    <property type="match status" value="1"/>
</dbReference>
<dbReference type="CDD" id="cd00112">
    <property type="entry name" value="LDLa"/>
    <property type="match status" value="1"/>
</dbReference>
<dbReference type="Pfam" id="PF00059">
    <property type="entry name" value="Lectin_C"/>
    <property type="match status" value="2"/>
</dbReference>
<dbReference type="GeneID" id="118416945"/>
<comment type="caution">
    <text evidence="2">Lacks conserved residue(s) required for the propagation of feature annotation.</text>
</comment>
<dbReference type="PROSITE" id="PS50041">
    <property type="entry name" value="C_TYPE_LECTIN_2"/>
    <property type="match status" value="2"/>
</dbReference>
<dbReference type="InterPro" id="IPR036055">
    <property type="entry name" value="LDL_receptor-like_sf"/>
</dbReference>
<feature type="signal peptide" evidence="4">
    <location>
        <begin position="1"/>
        <end position="22"/>
    </location>
</feature>
<evidence type="ECO:0000256" key="4">
    <source>
        <dbReference type="SAM" id="SignalP"/>
    </source>
</evidence>
<dbReference type="InterPro" id="IPR008979">
    <property type="entry name" value="Galactose-bd-like_sf"/>
</dbReference>
<dbReference type="KEGG" id="bfo:118416945"/>
<evidence type="ECO:0000256" key="3">
    <source>
        <dbReference type="SAM" id="Phobius"/>
    </source>
</evidence>
<keyword evidence="3" id="KW-1133">Transmembrane helix</keyword>
<dbReference type="InterPro" id="IPR018378">
    <property type="entry name" value="C-type_lectin_CS"/>
</dbReference>
<feature type="domain" description="C-type lectin" evidence="5">
    <location>
        <begin position="30"/>
        <end position="155"/>
    </location>
</feature>
<dbReference type="CDD" id="cd00037">
    <property type="entry name" value="CLECT"/>
    <property type="match status" value="2"/>
</dbReference>
<sequence length="639" mass="68492">MWRLQILVGFLIIFSKFGGTLACESGWTEYRGACFKLFTEPATGEAAQSSCGDAAASVVKPKTFGIQALVQGMMIGQAEGDSWLSMLHTGDSGGWTYLDGTPVGDCDWTNWGPASNGELSSNDAADGEQCALMTGATGWGWEDTSCWSLGRYICQAGDVTGISDDSCGNASVINTPCPSGWTAGPGDLCYKVSATVATFADAEADCASQGARLAAPYDERTHQFIAGMAMLVNPNSDHWIGIIMTHPWLSGVVELLAESFGFSDGLELDICGYTNFKTGHPGQDVCCGYMDSTDGYKWGFGGTDPDLELHYVCQMDNDTMYICEANSDSVTPVEPCPVNEFACPCSGQCCIVDYWVCDDFDDCLDYSDEAVCQVEGEGVWLYVQDAWVLEWIGDDGPAAVDINRQSIWNAIGQDRYYNNWYIIIDFQIPHSIQHVRIINYGDLWHDVTAFRLDASPTAEPYQWNTIYYNGSVEVQHSIPQVFSGFSGSGRYWKFTAMETYEGWQPWLKDVKFHGYLIIPETTTSSAPTTIPVATTTMPSVTTVPAAPPVPTTPEPLATTGPAIFTTLRNNSTTLPPMAPLSNATQRMGAGGAAAANTGGASGGAVAGGVVGTLAVVGVGGAVAGYLLYKKKQVVVEPKA</sequence>
<dbReference type="PROSITE" id="PS00615">
    <property type="entry name" value="C_TYPE_LECTIN_1"/>
    <property type="match status" value="1"/>
</dbReference>
<dbReference type="InterPro" id="IPR050801">
    <property type="entry name" value="Ca-Dep_Lectins_ImmuneDev"/>
</dbReference>
<accession>A0A9J7MTF0</accession>
<keyword evidence="6" id="KW-1185">Reference proteome</keyword>
<proteinExistence type="predicted"/>
<dbReference type="PANTHER" id="PTHR22801">
    <property type="entry name" value="LITHOSTATHINE"/>
    <property type="match status" value="1"/>
</dbReference>
<name>A0A9J7MTF0_BRAFL</name>
<dbReference type="Gene3D" id="3.10.100.10">
    <property type="entry name" value="Mannose-Binding Protein A, subunit A"/>
    <property type="match status" value="2"/>
</dbReference>
<evidence type="ECO:0000313" key="7">
    <source>
        <dbReference type="RefSeq" id="XP_035678154.1"/>
    </source>
</evidence>
<dbReference type="PROSITE" id="PS01209">
    <property type="entry name" value="LDLRA_1"/>
    <property type="match status" value="1"/>
</dbReference>
<dbReference type="PANTHER" id="PTHR22801:SF63">
    <property type="entry name" value="C-TYPE LECTIN DOMAIN-CONTAINING PROTEIN"/>
    <property type="match status" value="1"/>
</dbReference>
<dbReference type="InterPro" id="IPR002172">
    <property type="entry name" value="LDrepeatLR_classA_rpt"/>
</dbReference>
<gene>
    <name evidence="7" type="primary">LOC118416945</name>
</gene>
<evidence type="ECO:0000259" key="5">
    <source>
        <dbReference type="PROSITE" id="PS50041"/>
    </source>
</evidence>
<dbReference type="SUPFAM" id="SSF49785">
    <property type="entry name" value="Galactose-binding domain-like"/>
    <property type="match status" value="1"/>
</dbReference>
<evidence type="ECO:0000256" key="2">
    <source>
        <dbReference type="PROSITE-ProRule" id="PRU00124"/>
    </source>
</evidence>
<organism evidence="6 7">
    <name type="scientific">Branchiostoma floridae</name>
    <name type="common">Florida lancelet</name>
    <name type="synonym">Amphioxus</name>
    <dbReference type="NCBI Taxonomy" id="7739"/>
    <lineage>
        <taxon>Eukaryota</taxon>
        <taxon>Metazoa</taxon>
        <taxon>Chordata</taxon>
        <taxon>Cephalochordata</taxon>
        <taxon>Leptocardii</taxon>
        <taxon>Amphioxiformes</taxon>
        <taxon>Branchiostomatidae</taxon>
        <taxon>Branchiostoma</taxon>
    </lineage>
</organism>
<dbReference type="SMART" id="SM00034">
    <property type="entry name" value="CLECT"/>
    <property type="match status" value="2"/>
</dbReference>
<evidence type="ECO:0000313" key="6">
    <source>
        <dbReference type="Proteomes" id="UP000001554"/>
    </source>
</evidence>
<dbReference type="Gene3D" id="2.60.120.260">
    <property type="entry name" value="Galactose-binding domain-like"/>
    <property type="match status" value="1"/>
</dbReference>
<feature type="disulfide bond" evidence="2">
    <location>
        <begin position="357"/>
        <end position="372"/>
    </location>
</feature>
<dbReference type="OrthoDB" id="5877743at2759"/>
<reference evidence="7" key="2">
    <citation type="submission" date="2025-08" db="UniProtKB">
        <authorList>
            <consortium name="RefSeq"/>
        </authorList>
    </citation>
    <scope>IDENTIFICATION</scope>
    <source>
        <strain evidence="7">S238N-H82</strain>
        <tissue evidence="7">Testes</tissue>
    </source>
</reference>
<dbReference type="PROSITE" id="PS50068">
    <property type="entry name" value="LDLRA_2"/>
    <property type="match status" value="1"/>
</dbReference>
<feature type="chain" id="PRO_5039907421" evidence="4">
    <location>
        <begin position="23"/>
        <end position="639"/>
    </location>
</feature>